<dbReference type="EMBL" id="FNEZ01000002">
    <property type="protein sequence ID" value="SDJ78195.1"/>
    <property type="molecule type" value="Genomic_DNA"/>
</dbReference>
<reference evidence="1 2" key="1">
    <citation type="submission" date="2016-10" db="EMBL/GenBank/DDBJ databases">
        <authorList>
            <person name="de Groot N.N."/>
        </authorList>
    </citation>
    <scope>NUCLEOTIDE SEQUENCE [LARGE SCALE GENOMIC DNA]</scope>
    <source>
        <strain evidence="1 2">CGMCC 1.10076</strain>
    </source>
</reference>
<dbReference type="InterPro" id="IPR021314">
    <property type="entry name" value="DUF2911"/>
</dbReference>
<evidence type="ECO:0000313" key="1">
    <source>
        <dbReference type="EMBL" id="SDJ78195.1"/>
    </source>
</evidence>
<gene>
    <name evidence="1" type="ORF">SAMN04487935_1839</name>
</gene>
<evidence type="ECO:0008006" key="3">
    <source>
        <dbReference type="Google" id="ProtNLM"/>
    </source>
</evidence>
<accession>A0A1G8WKK8</accession>
<name>A0A1G8WKK8_9FLAO</name>
<dbReference type="Gene3D" id="1.25.40.10">
    <property type="entry name" value="Tetratricopeptide repeat domain"/>
    <property type="match status" value="1"/>
</dbReference>
<keyword evidence="2" id="KW-1185">Reference proteome</keyword>
<dbReference type="STRING" id="1128970.SAMN04487935_1839"/>
<dbReference type="AlphaFoldDB" id="A0A1G8WKK8"/>
<dbReference type="InterPro" id="IPR011990">
    <property type="entry name" value="TPR-like_helical_dom_sf"/>
</dbReference>
<organism evidence="1 2">
    <name type="scientific">Flavobacterium noncentrifugens</name>
    <dbReference type="NCBI Taxonomy" id="1128970"/>
    <lineage>
        <taxon>Bacteria</taxon>
        <taxon>Pseudomonadati</taxon>
        <taxon>Bacteroidota</taxon>
        <taxon>Flavobacteriia</taxon>
        <taxon>Flavobacteriales</taxon>
        <taxon>Flavobacteriaceae</taxon>
        <taxon>Flavobacterium</taxon>
    </lineage>
</organism>
<proteinExistence type="predicted"/>
<dbReference type="Pfam" id="PF11138">
    <property type="entry name" value="DUF2911"/>
    <property type="match status" value="1"/>
</dbReference>
<sequence>MHLTVPFLSHFLIATFSNFFQFEFVILADNLNLLHMKKIFFVLAVIAASFSVEAQVKTPAPSPAASVKQVVGLTDVEVDYSRPGMKGRTIFGDLVPFGKLWRTGANANTTISFSEDVVIDGKSLKKGKYALYTTPKADNWEIIFYSDSDNWGTPEKWDDTKVALKATAKAEMLNRSVESLTIGINGLDNNFGFLEISWEKTLVALKFEVPTEKTAMASIEKALAGPTANDYFSSAQYYYQSNGDLTKALAYVNKALELNKEKPFWFNRLKSLIQAKTGDKKGAIESAKASLAAATAAKNNDYVKMNNDSIAEWSKK</sequence>
<evidence type="ECO:0000313" key="2">
    <source>
        <dbReference type="Proteomes" id="UP000199580"/>
    </source>
</evidence>
<dbReference type="Proteomes" id="UP000199580">
    <property type="component" value="Unassembled WGS sequence"/>
</dbReference>
<protein>
    <recommendedName>
        <fullName evidence="3">DUF2911 domain-containing protein</fullName>
    </recommendedName>
</protein>